<feature type="coiled-coil region" evidence="1">
    <location>
        <begin position="99"/>
        <end position="161"/>
    </location>
</feature>
<dbReference type="AlphaFoldDB" id="A0A1J5QZA2"/>
<evidence type="ECO:0008006" key="4">
    <source>
        <dbReference type="Google" id="ProtNLM"/>
    </source>
</evidence>
<evidence type="ECO:0000256" key="1">
    <source>
        <dbReference type="SAM" id="Coils"/>
    </source>
</evidence>
<keyword evidence="1" id="KW-0175">Coiled coil</keyword>
<feature type="region of interest" description="Disordered" evidence="2">
    <location>
        <begin position="67"/>
        <end position="94"/>
    </location>
</feature>
<comment type="caution">
    <text evidence="3">The sequence shown here is derived from an EMBL/GenBank/DDBJ whole genome shotgun (WGS) entry which is preliminary data.</text>
</comment>
<evidence type="ECO:0000313" key="3">
    <source>
        <dbReference type="EMBL" id="OIQ88578.1"/>
    </source>
</evidence>
<reference evidence="3" key="1">
    <citation type="submission" date="2016-10" db="EMBL/GenBank/DDBJ databases">
        <title>Sequence of Gallionella enrichment culture.</title>
        <authorList>
            <person name="Poehlein A."/>
            <person name="Muehling M."/>
            <person name="Daniel R."/>
        </authorList>
    </citation>
    <scope>NUCLEOTIDE SEQUENCE</scope>
</reference>
<organism evidence="3">
    <name type="scientific">mine drainage metagenome</name>
    <dbReference type="NCBI Taxonomy" id="410659"/>
    <lineage>
        <taxon>unclassified sequences</taxon>
        <taxon>metagenomes</taxon>
        <taxon>ecological metagenomes</taxon>
    </lineage>
</organism>
<evidence type="ECO:0000256" key="2">
    <source>
        <dbReference type="SAM" id="MobiDB-lite"/>
    </source>
</evidence>
<proteinExistence type="predicted"/>
<gene>
    <name evidence="3" type="ORF">GALL_295570</name>
</gene>
<accession>A0A1J5QZA2</accession>
<sequence>MRRLPVPSRSALPALLLGALSLCAPAHAQTDPDRVYRCPDNSYTNMLSVVREKHCRPVDNANISIVAPGGSQHRAAPPHVASGARVDGKQQSERDAEARQLLESELQAQQARLQEQLKAYAGGQPERLGNERNYQTYLDRVAQMKKNIELTQANIDALQRQLARYAQ</sequence>
<name>A0A1J5QZA2_9ZZZZ</name>
<protein>
    <recommendedName>
        <fullName evidence="4">DUF4124 domain-containing protein</fullName>
    </recommendedName>
</protein>
<dbReference type="EMBL" id="MLJW01000367">
    <property type="protein sequence ID" value="OIQ88578.1"/>
    <property type="molecule type" value="Genomic_DNA"/>
</dbReference>